<keyword evidence="1" id="KW-0812">Transmembrane</keyword>
<sequence length="62" mass="6707">MSALKQHAASILMKVLGFVIIVFGSIFLYWLAASNFVLSAASGLVVFILSLLIFAGIILLFF</sequence>
<feature type="transmembrane region" description="Helical" evidence="1">
    <location>
        <begin position="38"/>
        <end position="61"/>
    </location>
</feature>
<name>A0A2R7Y0Q3_9ARCH</name>
<proteinExistence type="predicted"/>
<reference evidence="2 3" key="1">
    <citation type="submission" date="2017-04" db="EMBL/GenBank/DDBJ databases">
        <title>Draft Aigarchaeota genome from a New Zealand hot spring.</title>
        <authorList>
            <person name="Reysenbach A.-L."/>
            <person name="Donaho J.A."/>
            <person name="Gerhart J."/>
            <person name="Kelley J.F."/>
            <person name="Kouba K."/>
            <person name="Podar M."/>
            <person name="Stott M."/>
        </authorList>
    </citation>
    <scope>NUCLEOTIDE SEQUENCE [LARGE SCALE GENOMIC DNA]</scope>
    <source>
        <strain evidence="2">NZ13_MG1</strain>
    </source>
</reference>
<evidence type="ECO:0000256" key="1">
    <source>
        <dbReference type="SAM" id="Phobius"/>
    </source>
</evidence>
<keyword evidence="1" id="KW-0472">Membrane</keyword>
<keyword evidence="1" id="KW-1133">Transmembrane helix</keyword>
<feature type="transmembrane region" description="Helical" evidence="1">
    <location>
        <begin position="12"/>
        <end position="32"/>
    </location>
</feature>
<evidence type="ECO:0000313" key="2">
    <source>
        <dbReference type="EMBL" id="PUA31130.1"/>
    </source>
</evidence>
<organism evidence="2 3">
    <name type="scientific">Candidatus Terraquivivens tikiterensis</name>
    <dbReference type="NCBI Taxonomy" id="1980982"/>
    <lineage>
        <taxon>Archaea</taxon>
        <taxon>Nitrososphaerota</taxon>
        <taxon>Candidatus Wolframiiraptoraceae</taxon>
        <taxon>Candidatus Terraquivivens</taxon>
    </lineage>
</organism>
<evidence type="ECO:0000313" key="3">
    <source>
        <dbReference type="Proteomes" id="UP000244066"/>
    </source>
</evidence>
<accession>A0A2R7Y0Q3</accession>
<gene>
    <name evidence="2" type="ORF">B9J98_07500</name>
</gene>
<protein>
    <submittedName>
        <fullName evidence="2">Uncharacterized protein</fullName>
    </submittedName>
</protein>
<dbReference type="Proteomes" id="UP000244066">
    <property type="component" value="Unassembled WGS sequence"/>
</dbReference>
<comment type="caution">
    <text evidence="2">The sequence shown here is derived from an EMBL/GenBank/DDBJ whole genome shotgun (WGS) entry which is preliminary data.</text>
</comment>
<dbReference type="EMBL" id="NDWU01000025">
    <property type="protein sequence ID" value="PUA31130.1"/>
    <property type="molecule type" value="Genomic_DNA"/>
</dbReference>
<dbReference type="AlphaFoldDB" id="A0A2R7Y0Q3"/>